<evidence type="ECO:0000259" key="4">
    <source>
        <dbReference type="Pfam" id="PF01464"/>
    </source>
</evidence>
<dbReference type="InterPro" id="IPR008939">
    <property type="entry name" value="Lytic_TGlycosylase_superhlx_U"/>
</dbReference>
<keyword evidence="6" id="KW-0456">Lyase</keyword>
<dbReference type="EMBL" id="CP018632">
    <property type="protein sequence ID" value="ASJ75968.1"/>
    <property type="molecule type" value="Genomic_DNA"/>
</dbReference>
<dbReference type="Gene3D" id="1.10.530.10">
    <property type="match status" value="1"/>
</dbReference>
<dbReference type="EC" id="4.2.2.-" evidence="6"/>
<sequence>MNRLARAYPGVVMMFDFKRQMAFRPVTSQRLAACLLALASVSLAASGEATAQTAGSVEAVDAVYAAEREQFTQALDALKSGQRSRFDALEVALADYPLREYLEYERLKRDWRDETPGAVQIDQLNDFEQRTGDASLTRRLTHTLQKRFADTEQWRTFLALSHSRLAAAMSCEMLQARQATGALDGFDDDVIELWVKPRKHDKDCQEILDKLQAANTPPVAAIWEKIYQAMEANKPEFAKPMLGYLATTDRKQVERWIKSGKKPQAFVLSGDLDQDTLLNRIILLDLLVDWSREDTLAAMTHWLKIRDKYAFTADGYYETHRALAMRAAYRRMPEAAAWLRSFEVREDDLELMEWRIRTSLLAQDWPAVLASIALLPPEERQEDHWAYWEARALGQLDRVSEAQAIYTKLADLQSYYGFLSADKMQLEYSIYDEPIIPGVSLLARLSAEPALVRAREFHHVDLTNESRREWNNWLRGKTSEELATAAVLASSWGMHDRAIYAAGLSDSPRAIALRFPVLYRSDVARASMEHSIEPAWIFGVMRRESAYIRDVRSGAGAVGLMQLMPATAKYVAGLQGKRNWKGDLTDSATNIGFGTYYLRHVMNKFNDHQVLATASYNAGPSRVDQWLRDSSIEADIWIDTIPFTETRRYVRAVLAYAAIYDYHLRGTAQRLSEKLRPIPAAASGV</sequence>
<evidence type="ECO:0000313" key="6">
    <source>
        <dbReference type="EMBL" id="ASJ75968.1"/>
    </source>
</evidence>
<dbReference type="GO" id="GO:0016829">
    <property type="term" value="F:lyase activity"/>
    <property type="evidence" value="ECO:0007669"/>
    <property type="project" value="UniProtKB-KW"/>
</dbReference>
<dbReference type="SUPFAM" id="SSF48435">
    <property type="entry name" value="Bacterial muramidases"/>
    <property type="match status" value="1"/>
</dbReference>
<accession>A0A2Z2P1C7</accession>
<proteinExistence type="inferred from homology"/>
<dbReference type="PANTHER" id="PTHR37423">
    <property type="entry name" value="SOLUBLE LYTIC MUREIN TRANSGLYCOSYLASE-RELATED"/>
    <property type="match status" value="1"/>
</dbReference>
<dbReference type="InterPro" id="IPR008258">
    <property type="entry name" value="Transglycosylase_SLT_dom_1"/>
</dbReference>
<dbReference type="OrthoDB" id="92254at2"/>
<evidence type="ECO:0000313" key="7">
    <source>
        <dbReference type="Proteomes" id="UP000250079"/>
    </source>
</evidence>
<gene>
    <name evidence="6" type="primary">slt_2</name>
    <name evidence="6" type="ORF">IMCC3135_29590</name>
</gene>
<dbReference type="InterPro" id="IPR037061">
    <property type="entry name" value="Lytic_TGlycoase_superhlx_L_sf"/>
</dbReference>
<dbReference type="SUPFAM" id="SSF53955">
    <property type="entry name" value="Lysozyme-like"/>
    <property type="match status" value="1"/>
</dbReference>
<dbReference type="CDD" id="cd13401">
    <property type="entry name" value="Slt70-like"/>
    <property type="match status" value="1"/>
</dbReference>
<dbReference type="RefSeq" id="WP_088920802.1">
    <property type="nucleotide sequence ID" value="NZ_CP018632.1"/>
</dbReference>
<feature type="signal peptide" evidence="3">
    <location>
        <begin position="1"/>
        <end position="44"/>
    </location>
</feature>
<dbReference type="KEGG" id="gai:IMCC3135_29590"/>
<feature type="domain" description="Lytic transglycosylase superhelical linker" evidence="5">
    <location>
        <begin position="445"/>
        <end position="501"/>
    </location>
</feature>
<evidence type="ECO:0000256" key="1">
    <source>
        <dbReference type="ARBA" id="ARBA00007734"/>
    </source>
</evidence>
<evidence type="ECO:0000256" key="2">
    <source>
        <dbReference type="ARBA" id="ARBA00022729"/>
    </source>
</evidence>
<feature type="chain" id="PRO_5016417670" evidence="3">
    <location>
        <begin position="45"/>
        <end position="685"/>
    </location>
</feature>
<dbReference type="Proteomes" id="UP000250079">
    <property type="component" value="Chromosome"/>
</dbReference>
<dbReference type="Pfam" id="PF01464">
    <property type="entry name" value="SLT"/>
    <property type="match status" value="1"/>
</dbReference>
<protein>
    <submittedName>
        <fullName evidence="6">Soluble lytic murein transglycosylase</fullName>
        <ecNumber evidence="6">4.2.2.-</ecNumber>
    </submittedName>
</protein>
<dbReference type="Gene3D" id="1.10.1240.20">
    <property type="entry name" value="Lytic transglycosylase, superhelical linker domain"/>
    <property type="match status" value="1"/>
</dbReference>
<dbReference type="Pfam" id="PF14718">
    <property type="entry name" value="SLT_L"/>
    <property type="match status" value="1"/>
</dbReference>
<evidence type="ECO:0000256" key="3">
    <source>
        <dbReference type="SAM" id="SignalP"/>
    </source>
</evidence>
<dbReference type="InterPro" id="IPR023346">
    <property type="entry name" value="Lysozyme-like_dom_sf"/>
</dbReference>
<comment type="similarity">
    <text evidence="1">Belongs to the transglycosylase Slt family.</text>
</comment>
<name>A0A2Z2P1C7_9GAMM</name>
<evidence type="ECO:0000259" key="5">
    <source>
        <dbReference type="Pfam" id="PF14718"/>
    </source>
</evidence>
<dbReference type="PANTHER" id="PTHR37423:SF5">
    <property type="entry name" value="SOLUBLE LYTIC MUREIN TRANSGLYCOSYLASE"/>
    <property type="match status" value="1"/>
</dbReference>
<reference evidence="6 7" key="1">
    <citation type="submission" date="2016-12" db="EMBL/GenBank/DDBJ databases">
        <authorList>
            <person name="Song W.-J."/>
            <person name="Kurnit D.M."/>
        </authorList>
    </citation>
    <scope>NUCLEOTIDE SEQUENCE [LARGE SCALE GENOMIC DNA]</scope>
    <source>
        <strain evidence="6 7">IMCC3135</strain>
    </source>
</reference>
<dbReference type="GO" id="GO:0004553">
    <property type="term" value="F:hydrolase activity, hydrolyzing O-glycosyl compounds"/>
    <property type="evidence" value="ECO:0007669"/>
    <property type="project" value="InterPro"/>
</dbReference>
<dbReference type="GO" id="GO:0042597">
    <property type="term" value="C:periplasmic space"/>
    <property type="evidence" value="ECO:0007669"/>
    <property type="project" value="InterPro"/>
</dbReference>
<feature type="domain" description="Transglycosylase SLT" evidence="4">
    <location>
        <begin position="526"/>
        <end position="631"/>
    </location>
</feature>
<dbReference type="Gene3D" id="1.25.20.10">
    <property type="entry name" value="Bacterial muramidases"/>
    <property type="match status" value="1"/>
</dbReference>
<keyword evidence="7" id="KW-1185">Reference proteome</keyword>
<dbReference type="AlphaFoldDB" id="A0A2Z2P1C7"/>
<keyword evidence="2 3" id="KW-0732">Signal</keyword>
<organism evidence="6 7">
    <name type="scientific">Granulosicoccus antarcticus IMCC3135</name>
    <dbReference type="NCBI Taxonomy" id="1192854"/>
    <lineage>
        <taxon>Bacteria</taxon>
        <taxon>Pseudomonadati</taxon>
        <taxon>Pseudomonadota</taxon>
        <taxon>Gammaproteobacteria</taxon>
        <taxon>Chromatiales</taxon>
        <taxon>Granulosicoccaceae</taxon>
        <taxon>Granulosicoccus</taxon>
    </lineage>
</organism>
<dbReference type="InterPro" id="IPR012289">
    <property type="entry name" value="Lytic_TGlycosylase_superhlx_L"/>
</dbReference>